<dbReference type="PROSITE" id="PS00028">
    <property type="entry name" value="ZINC_FINGER_C2H2_1"/>
    <property type="match status" value="12"/>
</dbReference>
<dbReference type="GO" id="GO:0005634">
    <property type="term" value="C:nucleus"/>
    <property type="evidence" value="ECO:0007669"/>
    <property type="project" value="UniProtKB-SubCell"/>
</dbReference>
<feature type="domain" description="C2H2-type" evidence="15">
    <location>
        <begin position="663"/>
        <end position="690"/>
    </location>
</feature>
<evidence type="ECO:0000259" key="15">
    <source>
        <dbReference type="PROSITE" id="PS50157"/>
    </source>
</evidence>
<feature type="domain" description="C2H2-type" evidence="15">
    <location>
        <begin position="322"/>
        <end position="349"/>
    </location>
</feature>
<evidence type="ECO:0000259" key="16">
    <source>
        <dbReference type="PROSITE" id="PS51915"/>
    </source>
</evidence>
<dbReference type="GO" id="GO:0048598">
    <property type="term" value="P:embryonic morphogenesis"/>
    <property type="evidence" value="ECO:0007669"/>
    <property type="project" value="UniProtKB-ARBA"/>
</dbReference>
<evidence type="ECO:0000313" key="17">
    <source>
        <dbReference type="EMBL" id="KAL0274204.1"/>
    </source>
</evidence>
<feature type="domain" description="C2H2-type" evidence="15">
    <location>
        <begin position="579"/>
        <end position="606"/>
    </location>
</feature>
<evidence type="ECO:0000256" key="3">
    <source>
        <dbReference type="ARBA" id="ARBA00022723"/>
    </source>
</evidence>
<evidence type="ECO:0000256" key="2">
    <source>
        <dbReference type="ARBA" id="ARBA00006991"/>
    </source>
</evidence>
<feature type="compositionally biased region" description="Basic and acidic residues" evidence="13">
    <location>
        <begin position="479"/>
        <end position="490"/>
    </location>
</feature>
<sequence length="789" mass="90906">MAALSRLEICLSQTNMEDSKMAAYEGVLLYDSIICRLCGTENTEGIYLYDSENDFDFKSLINRYLPIKIDDDGKLPRTICPGCNIQLESTIQFFDLLVEGQKKIRELWKLELLERKRLEKEKQSFVETLEANPKISIVEAGKNEVLREDDIFFKILPDGNFFGEGHEMTLKIEGLEKPKRKRGRPKKIKDKLETTDAEQAPEVIEPEVKKEQEEEDEIDENGRKRRRRKVPQRFMEAVQGKELDRILREEGAIDANDTDDAATDEEPFPGSGENRTQQSDGNEEIAGEIIGHLETPDGNIAEQIIAPAVGRGQHKKKKGTRFVCDFCGQTFKDRTRWIRHRITHKGMKFQCTQENCLKKFSSRNKLKLHQKTTGHEGLDIVENDTEIKTKKINRSRINCTYCNKIFLSTASLNKHITTDHPGNPIVAGDSEEKESEKTEGTEGSEVDSKDDAYSKSFKVLYSVLTDKKDQEEGCEDDKEEAKRKPKKENGGRLYSCDECERTFNHPSSLMYHKESVHNDGRRFICSKCGKSFTHKQLLQRHQMVHSDTRPFPCPDCGLRFKTKSNLFNHRVVHTGEKKFSCQICGHLFAHKTSLTLHLRWHKGHRPFQCPVCQKCFTQNGNLREHMRIHSGTKPYGCEYCGKRFTTSSQHKLHVKRHTGDRPWKCSHCGKTFLHKDTWKTHERRHTGEKPFQCTFCMRGFAEHWSLKKHLRLHTGEKPYKCTVCGKEFADCSNLTKHRKIHAGMIRSDNKVCKIDNTGLEYNKISFDGWSVAAGATRRCSANYLRHLPG</sequence>
<feature type="binding site" evidence="12">
    <location>
        <position position="83"/>
    </location>
    <ligand>
        <name>Zn(2+)</name>
        <dbReference type="ChEBI" id="CHEBI:29105"/>
    </ligand>
</feature>
<dbReference type="FunFam" id="3.30.160.60:FF:000322">
    <property type="entry name" value="GDNF-inducible zinc finger protein 1"/>
    <property type="match status" value="1"/>
</dbReference>
<dbReference type="GO" id="GO:0008270">
    <property type="term" value="F:zinc ion binding"/>
    <property type="evidence" value="ECO:0007669"/>
    <property type="project" value="UniProtKB-UniRule"/>
</dbReference>
<dbReference type="Gene3D" id="3.40.1800.20">
    <property type="match status" value="1"/>
</dbReference>
<keyword evidence="5 11" id="KW-0863">Zinc-finger</keyword>
<feature type="domain" description="C2H2-type" evidence="15">
    <location>
        <begin position="397"/>
        <end position="425"/>
    </location>
</feature>
<dbReference type="GO" id="GO:0000981">
    <property type="term" value="F:DNA-binding transcription factor activity, RNA polymerase II-specific"/>
    <property type="evidence" value="ECO:0007669"/>
    <property type="project" value="TreeGrafter"/>
</dbReference>
<dbReference type="FunFam" id="3.30.160.60:FF:001480">
    <property type="entry name" value="Si:cabz01071911.3"/>
    <property type="match status" value="1"/>
</dbReference>
<dbReference type="SMART" id="SM00355">
    <property type="entry name" value="ZnF_C2H2"/>
    <property type="match status" value="12"/>
</dbReference>
<dbReference type="SUPFAM" id="SSF57667">
    <property type="entry name" value="beta-beta-alpha zinc fingers"/>
    <property type="match status" value="6"/>
</dbReference>
<dbReference type="PANTHER" id="PTHR24379">
    <property type="entry name" value="KRAB AND ZINC FINGER DOMAIN-CONTAINING"/>
    <property type="match status" value="1"/>
</dbReference>
<feature type="domain" description="C2H2-type" evidence="15">
    <location>
        <begin position="719"/>
        <end position="743"/>
    </location>
</feature>
<feature type="domain" description="C2H2-type" evidence="15">
    <location>
        <begin position="607"/>
        <end position="634"/>
    </location>
</feature>
<evidence type="ECO:0000256" key="6">
    <source>
        <dbReference type="ARBA" id="ARBA00022833"/>
    </source>
</evidence>
<comment type="similarity">
    <text evidence="2">Belongs to the krueppel C2H2-type zinc-finger protein family.</text>
</comment>
<dbReference type="FunFam" id="3.30.160.60:FF:000624">
    <property type="entry name" value="zinc finger protein 697"/>
    <property type="match status" value="1"/>
</dbReference>
<dbReference type="FunFam" id="3.30.160.60:FF:002343">
    <property type="entry name" value="Zinc finger protein 33A"/>
    <property type="match status" value="1"/>
</dbReference>
<feature type="domain" description="ZAD" evidence="16">
    <location>
        <begin position="33"/>
        <end position="107"/>
    </location>
</feature>
<evidence type="ECO:0000256" key="4">
    <source>
        <dbReference type="ARBA" id="ARBA00022737"/>
    </source>
</evidence>
<feature type="compositionally biased region" description="Acidic residues" evidence="13">
    <location>
        <begin position="256"/>
        <end position="267"/>
    </location>
</feature>
<keyword evidence="4" id="KW-0677">Repeat</keyword>
<dbReference type="SUPFAM" id="SSF57716">
    <property type="entry name" value="Glucocorticoid receptor-like (DNA-binding domain)"/>
    <property type="match status" value="1"/>
</dbReference>
<comment type="subcellular location">
    <subcellularLocation>
        <location evidence="1">Nucleus</location>
    </subcellularLocation>
</comment>
<keyword evidence="6 12" id="KW-0862">Zinc</keyword>
<feature type="region of interest" description="Disordered" evidence="13">
    <location>
        <begin position="416"/>
        <end position="449"/>
    </location>
</feature>
<feature type="region of interest" description="Disordered" evidence="13">
    <location>
        <begin position="173"/>
        <end position="232"/>
    </location>
</feature>
<dbReference type="EMBL" id="JARGDH010000003">
    <property type="protein sequence ID" value="KAL0274204.1"/>
    <property type="molecule type" value="Genomic_DNA"/>
</dbReference>
<reference evidence="17" key="1">
    <citation type="journal article" date="2024" name="Gigascience">
        <title>Chromosome-level genome of the poultry shaft louse Menopon gallinae provides insight into the host-switching and adaptive evolution of parasitic lice.</title>
        <authorList>
            <person name="Xu Y."/>
            <person name="Ma L."/>
            <person name="Liu S."/>
            <person name="Liang Y."/>
            <person name="Liu Q."/>
            <person name="He Z."/>
            <person name="Tian L."/>
            <person name="Duan Y."/>
            <person name="Cai W."/>
            <person name="Li H."/>
            <person name="Song F."/>
        </authorList>
    </citation>
    <scope>NUCLEOTIDE SEQUENCE</scope>
    <source>
        <strain evidence="17">Cailab_2023a</strain>
    </source>
</reference>
<dbReference type="InterPro" id="IPR036236">
    <property type="entry name" value="Znf_C2H2_sf"/>
</dbReference>
<dbReference type="PANTHER" id="PTHR24379:SF127">
    <property type="entry name" value="BLOODY FINGERS-RELATED"/>
    <property type="match status" value="1"/>
</dbReference>
<feature type="binding site" evidence="12">
    <location>
        <position position="35"/>
    </location>
    <ligand>
        <name>Zn(2+)</name>
        <dbReference type="ChEBI" id="CHEBI:29105"/>
    </ligand>
</feature>
<dbReference type="FunFam" id="3.30.160.60:FF:000100">
    <property type="entry name" value="Zinc finger 45-like"/>
    <property type="match status" value="2"/>
</dbReference>
<keyword evidence="3 12" id="KW-0479">Metal-binding</keyword>
<dbReference type="AlphaFoldDB" id="A0AAW2HW98"/>
<feature type="compositionally biased region" description="Basic residues" evidence="13">
    <location>
        <begin position="178"/>
        <end position="189"/>
    </location>
</feature>
<evidence type="ECO:0000256" key="7">
    <source>
        <dbReference type="ARBA" id="ARBA00023015"/>
    </source>
</evidence>
<proteinExistence type="inferred from homology"/>
<dbReference type="SMART" id="SM00868">
    <property type="entry name" value="zf-AD"/>
    <property type="match status" value="1"/>
</dbReference>
<dbReference type="FunFam" id="3.30.160.60:FF:000706">
    <property type="entry name" value="Zinc finger protein"/>
    <property type="match status" value="1"/>
</dbReference>
<name>A0AAW2HW98_9NEOP</name>
<dbReference type="Gene3D" id="3.30.160.60">
    <property type="entry name" value="Classic Zinc Finger"/>
    <property type="match status" value="10"/>
</dbReference>
<evidence type="ECO:0000256" key="11">
    <source>
        <dbReference type="PROSITE-ProRule" id="PRU00042"/>
    </source>
</evidence>
<feature type="binding site" evidence="12">
    <location>
        <position position="38"/>
    </location>
    <ligand>
        <name>Zn(2+)</name>
        <dbReference type="ChEBI" id="CHEBI:29105"/>
    </ligand>
</feature>
<keyword evidence="7" id="KW-0805">Transcription regulation</keyword>
<dbReference type="PROSITE" id="PS51915">
    <property type="entry name" value="ZAD"/>
    <property type="match status" value="1"/>
</dbReference>
<dbReference type="PROSITE" id="PS50157">
    <property type="entry name" value="ZINC_FINGER_C2H2_2"/>
    <property type="match status" value="12"/>
</dbReference>
<feature type="domain" description="C2H2-type" evidence="15">
    <location>
        <begin position="551"/>
        <end position="578"/>
    </location>
</feature>
<feature type="binding site" evidence="12">
    <location>
        <position position="80"/>
    </location>
    <ligand>
        <name>Zn(2+)</name>
        <dbReference type="ChEBI" id="CHEBI:29105"/>
    </ligand>
</feature>
<feature type="region of interest" description="Disordered" evidence="13">
    <location>
        <begin position="471"/>
        <end position="491"/>
    </location>
</feature>
<evidence type="ECO:0000256" key="10">
    <source>
        <dbReference type="ARBA" id="ARBA00023242"/>
    </source>
</evidence>
<feature type="domain" description="C2H2-type" evidence="15">
    <location>
        <begin position="494"/>
        <end position="522"/>
    </location>
</feature>
<evidence type="ECO:0000256" key="5">
    <source>
        <dbReference type="ARBA" id="ARBA00022771"/>
    </source>
</evidence>
<evidence type="ECO:0000256" key="8">
    <source>
        <dbReference type="ARBA" id="ARBA00023125"/>
    </source>
</evidence>
<dbReference type="PROSITE" id="PS50042">
    <property type="entry name" value="CNMP_BINDING_3"/>
    <property type="match status" value="1"/>
</dbReference>
<evidence type="ECO:0000256" key="12">
    <source>
        <dbReference type="PROSITE-ProRule" id="PRU01263"/>
    </source>
</evidence>
<keyword evidence="8" id="KW-0238">DNA-binding</keyword>
<feature type="domain" description="C2H2-type" evidence="15">
    <location>
        <begin position="349"/>
        <end position="380"/>
    </location>
</feature>
<dbReference type="FunFam" id="3.30.160.60:FF:000557">
    <property type="entry name" value="zinc finger and SCAN domain-containing protein 29"/>
    <property type="match status" value="1"/>
</dbReference>
<feature type="domain" description="C2H2-type" evidence="15">
    <location>
        <begin position="691"/>
        <end position="718"/>
    </location>
</feature>
<keyword evidence="9" id="KW-0804">Transcription</keyword>
<gene>
    <name evidence="17" type="ORF">PYX00_006683</name>
</gene>
<feature type="domain" description="C2H2-type" evidence="15">
    <location>
        <begin position="523"/>
        <end position="550"/>
    </location>
</feature>
<dbReference type="InterPro" id="IPR000595">
    <property type="entry name" value="cNMP-bd_dom"/>
</dbReference>
<dbReference type="Pfam" id="PF07776">
    <property type="entry name" value="zf-AD"/>
    <property type="match status" value="1"/>
</dbReference>
<accession>A0AAW2HW98</accession>
<evidence type="ECO:0000256" key="9">
    <source>
        <dbReference type="ARBA" id="ARBA00023163"/>
    </source>
</evidence>
<feature type="compositionally biased region" description="Basic and acidic residues" evidence="13">
    <location>
        <begin position="434"/>
        <end position="449"/>
    </location>
</feature>
<feature type="domain" description="Cyclic nucleotide-binding" evidence="14">
    <location>
        <begin position="110"/>
        <end position="164"/>
    </location>
</feature>
<dbReference type="InterPro" id="IPR013087">
    <property type="entry name" value="Znf_C2H2_type"/>
</dbReference>
<organism evidence="17">
    <name type="scientific">Menopon gallinae</name>
    <name type="common">poultry shaft louse</name>
    <dbReference type="NCBI Taxonomy" id="328185"/>
    <lineage>
        <taxon>Eukaryota</taxon>
        <taxon>Metazoa</taxon>
        <taxon>Ecdysozoa</taxon>
        <taxon>Arthropoda</taxon>
        <taxon>Hexapoda</taxon>
        <taxon>Insecta</taxon>
        <taxon>Pterygota</taxon>
        <taxon>Neoptera</taxon>
        <taxon>Paraneoptera</taxon>
        <taxon>Psocodea</taxon>
        <taxon>Troctomorpha</taxon>
        <taxon>Phthiraptera</taxon>
        <taxon>Amblycera</taxon>
        <taxon>Menoponidae</taxon>
        <taxon>Menopon</taxon>
    </lineage>
</organism>
<evidence type="ECO:0000256" key="13">
    <source>
        <dbReference type="SAM" id="MobiDB-lite"/>
    </source>
</evidence>
<feature type="domain" description="C2H2-type" evidence="15">
    <location>
        <begin position="635"/>
        <end position="662"/>
    </location>
</feature>
<dbReference type="InterPro" id="IPR012934">
    <property type="entry name" value="Znf_AD"/>
</dbReference>
<dbReference type="Pfam" id="PF00096">
    <property type="entry name" value="zf-C2H2"/>
    <property type="match status" value="7"/>
</dbReference>
<comment type="caution">
    <text evidence="17">The sequence shown here is derived from an EMBL/GenBank/DDBJ whole genome shotgun (WGS) entry which is preliminary data.</text>
</comment>
<evidence type="ECO:0000259" key="14">
    <source>
        <dbReference type="PROSITE" id="PS50042"/>
    </source>
</evidence>
<dbReference type="GO" id="GO:0000977">
    <property type="term" value="F:RNA polymerase II transcription regulatory region sequence-specific DNA binding"/>
    <property type="evidence" value="ECO:0007669"/>
    <property type="project" value="TreeGrafter"/>
</dbReference>
<feature type="region of interest" description="Disordered" evidence="13">
    <location>
        <begin position="250"/>
        <end position="281"/>
    </location>
</feature>
<evidence type="ECO:0000256" key="1">
    <source>
        <dbReference type="ARBA" id="ARBA00004123"/>
    </source>
</evidence>
<protein>
    <submittedName>
        <fullName evidence="17">Uncharacterized protein</fullName>
    </submittedName>
</protein>
<keyword evidence="10" id="KW-0539">Nucleus</keyword>